<gene>
    <name evidence="1" type="ORF">CWO92_22075</name>
</gene>
<name>A0A2N3LE04_9BACI</name>
<organism evidence="1 2">
    <name type="scientific">Heyndrickxia camelliae</name>
    <dbReference type="NCBI Taxonomy" id="1707093"/>
    <lineage>
        <taxon>Bacteria</taxon>
        <taxon>Bacillati</taxon>
        <taxon>Bacillota</taxon>
        <taxon>Bacilli</taxon>
        <taxon>Bacillales</taxon>
        <taxon>Bacillaceae</taxon>
        <taxon>Heyndrickxia</taxon>
    </lineage>
</organism>
<accession>A0A2N3LE04</accession>
<evidence type="ECO:0000313" key="1">
    <source>
        <dbReference type="EMBL" id="PKR82880.1"/>
    </source>
</evidence>
<dbReference type="EMBL" id="PIQO01000026">
    <property type="protein sequence ID" value="PKR82880.1"/>
    <property type="molecule type" value="Genomic_DNA"/>
</dbReference>
<sequence length="59" mass="7308">MSNYFFCYDSSLHKYLHKIHKQSYICAALHQTTHKTFWLYERTPEINKLIEEYTTFMKQ</sequence>
<dbReference type="AlphaFoldDB" id="A0A2N3LE04"/>
<evidence type="ECO:0000313" key="2">
    <source>
        <dbReference type="Proteomes" id="UP000233440"/>
    </source>
</evidence>
<dbReference type="Proteomes" id="UP000233440">
    <property type="component" value="Unassembled WGS sequence"/>
</dbReference>
<comment type="caution">
    <text evidence="1">The sequence shown here is derived from an EMBL/GenBank/DDBJ whole genome shotgun (WGS) entry which is preliminary data.</text>
</comment>
<dbReference type="OrthoDB" id="2932668at2"/>
<reference evidence="1 2" key="1">
    <citation type="submission" date="2017-11" db="EMBL/GenBank/DDBJ databases">
        <title>Bacillus camelliae sp. nov., isolated from pu'er tea.</title>
        <authorList>
            <person name="Niu L."/>
        </authorList>
    </citation>
    <scope>NUCLEOTIDE SEQUENCE [LARGE SCALE GENOMIC DNA]</scope>
    <source>
        <strain evidence="1 2">7578-1</strain>
    </source>
</reference>
<protein>
    <submittedName>
        <fullName evidence="1">Uncharacterized protein</fullName>
    </submittedName>
</protein>
<keyword evidence="2" id="KW-1185">Reference proteome</keyword>
<proteinExistence type="predicted"/>